<keyword evidence="3" id="KW-1185">Reference proteome</keyword>
<accession>A0ABQ8Q604</accession>
<feature type="compositionally biased region" description="Pro residues" evidence="1">
    <location>
        <begin position="210"/>
        <end position="219"/>
    </location>
</feature>
<dbReference type="Proteomes" id="UP001163828">
    <property type="component" value="Unassembled WGS sequence"/>
</dbReference>
<gene>
    <name evidence="2" type="ORF">F5050DRAFT_1810084</name>
</gene>
<proteinExistence type="predicted"/>
<name>A0ABQ8Q604_9AGAR</name>
<comment type="caution">
    <text evidence="2">The sequence shown here is derived from an EMBL/GenBank/DDBJ whole genome shotgun (WGS) entry which is preliminary data.</text>
</comment>
<evidence type="ECO:0000313" key="2">
    <source>
        <dbReference type="EMBL" id="KAJ3993915.1"/>
    </source>
</evidence>
<protein>
    <submittedName>
        <fullName evidence="2">Uncharacterized protein</fullName>
    </submittedName>
</protein>
<dbReference type="EMBL" id="MU790734">
    <property type="protein sequence ID" value="KAJ3993915.1"/>
    <property type="molecule type" value="Genomic_DNA"/>
</dbReference>
<feature type="region of interest" description="Disordered" evidence="1">
    <location>
        <begin position="199"/>
        <end position="219"/>
    </location>
</feature>
<sequence length="290" mass="32911">MRIQANKSLTIPSRSGATTRTWILQTVFIATLASLLRGTTVWASPLPSISAHLIFDANDPIPASNYNYARSVNLGPRQPTEDAKSSSLWSKLMENGARLQKTVTDQKTKLLDQGAMATETFIGFTYARPEIGQDRRGKFTHVTKLTFANPAWDLVSNGIYLLPELELPEQNPNNEYWSCKVYAKRTKIDEMKSHMIYEEREPLSYEDSETPPPPYSPEPKNYPNPIVFFQNEKFPNIVAMRIPKMETYIEEWDLAANCYETSKGLTSLKAPWNKWSTSIQGLPQDVKLVT</sequence>
<evidence type="ECO:0000256" key="1">
    <source>
        <dbReference type="SAM" id="MobiDB-lite"/>
    </source>
</evidence>
<evidence type="ECO:0000313" key="3">
    <source>
        <dbReference type="Proteomes" id="UP001163828"/>
    </source>
</evidence>
<reference evidence="2" key="1">
    <citation type="submission" date="2022-08" db="EMBL/GenBank/DDBJ databases">
        <authorList>
            <consortium name="DOE Joint Genome Institute"/>
            <person name="Min B."/>
            <person name="Riley R."/>
            <person name="Sierra-Patev S."/>
            <person name="Naranjo-Ortiz M."/>
            <person name="Looney B."/>
            <person name="Konkel Z."/>
            <person name="Slot J.C."/>
            <person name="Sakamoto Y."/>
            <person name="Steenwyk J.L."/>
            <person name="Rokas A."/>
            <person name="Carro J."/>
            <person name="Camarero S."/>
            <person name="Ferreira P."/>
            <person name="Molpeceres G."/>
            <person name="Ruiz-Duenas F.J."/>
            <person name="Serrano A."/>
            <person name="Henrissat B."/>
            <person name="Drula E."/>
            <person name="Hughes K.W."/>
            <person name="Mata J.L."/>
            <person name="Ishikawa N.K."/>
            <person name="Vargas-Isla R."/>
            <person name="Ushijima S."/>
            <person name="Smith C.A."/>
            <person name="Ahrendt S."/>
            <person name="Andreopoulos W."/>
            <person name="He G."/>
            <person name="Labutti K."/>
            <person name="Lipzen A."/>
            <person name="Ng V."/>
            <person name="Sandor L."/>
            <person name="Barry K."/>
            <person name="Martinez A.T."/>
            <person name="Xiao Y."/>
            <person name="Gibbons J.G."/>
            <person name="Terashima K."/>
            <person name="Hibbett D.S."/>
            <person name="Grigoriev I.V."/>
        </authorList>
    </citation>
    <scope>NUCLEOTIDE SEQUENCE</scope>
    <source>
        <strain evidence="2">TFB10827</strain>
    </source>
</reference>
<organism evidence="2 3">
    <name type="scientific">Lentinula boryana</name>
    <dbReference type="NCBI Taxonomy" id="40481"/>
    <lineage>
        <taxon>Eukaryota</taxon>
        <taxon>Fungi</taxon>
        <taxon>Dikarya</taxon>
        <taxon>Basidiomycota</taxon>
        <taxon>Agaricomycotina</taxon>
        <taxon>Agaricomycetes</taxon>
        <taxon>Agaricomycetidae</taxon>
        <taxon>Agaricales</taxon>
        <taxon>Marasmiineae</taxon>
        <taxon>Omphalotaceae</taxon>
        <taxon>Lentinula</taxon>
    </lineage>
</organism>